<dbReference type="InterPro" id="IPR002110">
    <property type="entry name" value="Ankyrin_rpt"/>
</dbReference>
<accession>A0A9W7G335</accession>
<dbReference type="EMBL" id="BRYA01000001">
    <property type="protein sequence ID" value="GMI30659.1"/>
    <property type="molecule type" value="Genomic_DNA"/>
</dbReference>
<dbReference type="OrthoDB" id="575at2759"/>
<dbReference type="PROSITE" id="PS50297">
    <property type="entry name" value="ANK_REP_REGION"/>
    <property type="match status" value="2"/>
</dbReference>
<keyword evidence="2" id="KW-0175">Coiled coil</keyword>
<evidence type="ECO:0000313" key="6">
    <source>
        <dbReference type="Proteomes" id="UP001165065"/>
    </source>
</evidence>
<organism evidence="5 6">
    <name type="scientific">Triparma columacea</name>
    <dbReference type="NCBI Taxonomy" id="722753"/>
    <lineage>
        <taxon>Eukaryota</taxon>
        <taxon>Sar</taxon>
        <taxon>Stramenopiles</taxon>
        <taxon>Ochrophyta</taxon>
        <taxon>Bolidophyceae</taxon>
        <taxon>Parmales</taxon>
        <taxon>Triparmaceae</taxon>
        <taxon>Triparma</taxon>
    </lineage>
</organism>
<dbReference type="InterPro" id="IPR003959">
    <property type="entry name" value="ATPase_AAA_core"/>
</dbReference>
<feature type="domain" description="AAA+ ATPase" evidence="4">
    <location>
        <begin position="683"/>
        <end position="1046"/>
    </location>
</feature>
<dbReference type="PANTHER" id="PTHR43392">
    <property type="entry name" value="AAA-TYPE ATPASE FAMILY PROTEIN / ANKYRIN REPEAT FAMILY PROTEIN"/>
    <property type="match status" value="1"/>
</dbReference>
<dbReference type="SUPFAM" id="SSF48403">
    <property type="entry name" value="Ankyrin repeat"/>
    <property type="match status" value="1"/>
</dbReference>
<feature type="repeat" description="ANK" evidence="1">
    <location>
        <begin position="347"/>
        <end position="379"/>
    </location>
</feature>
<proteinExistence type="predicted"/>
<evidence type="ECO:0000259" key="4">
    <source>
        <dbReference type="SMART" id="SM00382"/>
    </source>
</evidence>
<keyword evidence="1" id="KW-0040">ANK repeat</keyword>
<name>A0A9W7G335_9STRA</name>
<dbReference type="GO" id="GO:0016887">
    <property type="term" value="F:ATP hydrolysis activity"/>
    <property type="evidence" value="ECO:0007669"/>
    <property type="project" value="InterPro"/>
</dbReference>
<dbReference type="SMART" id="SM00248">
    <property type="entry name" value="ANK"/>
    <property type="match status" value="3"/>
</dbReference>
<dbReference type="Gene3D" id="3.40.50.300">
    <property type="entry name" value="P-loop containing nucleotide triphosphate hydrolases"/>
    <property type="match status" value="4"/>
</dbReference>
<dbReference type="Pfam" id="PF00004">
    <property type="entry name" value="AAA"/>
    <property type="match status" value="2"/>
</dbReference>
<feature type="domain" description="AAA+ ATPase" evidence="4">
    <location>
        <begin position="1433"/>
        <end position="1569"/>
    </location>
</feature>
<feature type="region of interest" description="Disordered" evidence="3">
    <location>
        <begin position="770"/>
        <end position="790"/>
    </location>
</feature>
<sequence>MRLNKHQHQAPPELVLVIQEMNDLKGAVPTSDLKSRLLKEVLGPDDGLLRPLPSNLTAQGVQGSPAPEAKARCSKRYEDDCSDDEVEVTGIHLPTLVVGEILTDDLQGWAATTSLWSILEANLVQIPRKIDDVKHRLFVFNRLASFEVINSQVGEECVQGAHHFSQELKTAEDILQSLKSRLENVFDDAVGAVNNKTLENLKSCIEAAPCIVAKKPSLLHSAVETYFEAGAKCIIDELKKHATTDRRDAGFVPFAPAPGQSVKLYASPLDSYGRTPIISAAIIKDKTTSFAAVNLMLEAGACVSVVDELEGFTALHYAAENNNSEVIHALTKRADDGEKFLEIRGNQGQTALFHAAKSNKRDAVKALLDEGANPFSTNRKGKTPVDVAPPEIKDLINEHTKKWALQDKLDRALKEWKSEHRVRPHVLGFFNESLQVTKNYIFTLDPDATDVAAVQSGLNLIKNHEYDLLSHSHFLNRKRPCDECYLALAYASQSEGVCVPSDVKAVLDAFEIRLESKPAEEGAPTAISPLYFLAHARLESMKGNTYTSLALLKQFEGCLKDSDAWIAEDERRTNLSQAEIDEFLRERKEAGKDESSKKRRTSNPIPPKPEVKKELTIKEEWEEFAQKKGFDDEKKEPMDKLMKLTGLIKVKRIALNMFKSVEADKERFTKEREDEGITKKSSSELNFAFVGNPGTGKTTVAKLFAKILEVAGVRSGNKFIKMTAAQALRKGSKKFATELSSLTGGDDSVGPPKDPLLKGMDVEVARLINRQASEDEDENEDVSGEGGNCIYGDPIPAKITNIQVEKDGSRIFTVLYTDNTEERVQQTLSPEKRRKKALEKQKKEDKKKAKKEKKAAAKEKRMAAKQKRKEWKLAMFKQSEADKYAHHMLRVDEAGRRQPPVTLPPFVKGTPPPDSEDEDSDDSDDSDESDNENSGGEVKVVEADIRTIGPDNPNIGGVLFLDEAHNLDPGSDSTGKSILADIMNAASEHVERVSIIMAGYKDDIEKKIFATDPGMLSRFKFIEFDDFDEAELREIFEDEVKRHKFKCGDDEQDVATVAARKLYRQANLKGFGNARTCEKLAQDAVNEAKTSADGSSTIKIEHVIGLKPTFENLPRLKAIFDDIRKRPGWMDFKKQLKLIHDIALANYELDYRCSEEKRKELCLNRCLFGNPGTGKTTAAKFYAAILKELRLLNKGEVFYKTASDFIGDVIGASPKKTNAILEYAKGSVLVIDEAYNLDDQKYGKEALDVIVEKVNGKAGEDIAVLMAGYEEEMTQMFRNQNPGLMRRFDVKNPLNFEDFSKQELLQIFGNKCREEGIDAPIDVKIAAVKVLERQKASEKHFGNAGATETLVTTAATRMQARLRREGRGALDKQQLTIVDVVGDTVGIDNAMMIMDELLQDDEEDQEDGWQKYLQGAIAKLKDAKLDGRPLLGTIKNMVFKGPPGTGKTTVARKMAKLFYDLEILATDKLVEVKGQNMVAGYTGQTAPKVTELMDSAQGGILFIDEAYGIMNSVGFGPEAIDTLVGLLTDEKHKDKTIVIIAGYEAELDALLNMNAGLKSRFTEYVSFFPWTATMCMDLVEAEVKKNHKIMTLTAREKLKNGFEELVKLQDWSNARDTKTVFDNMVGARAIRTMKLRDNGTYDERKHDAYSEEDVEHAVTKFRKARAWTATMCIDLVEKELTGIAHAAREKLKGGFEECINLKGWSNNRDVKILIELLKEERDKRTKILEENGTHGNKHDEYSEEDVKNAISQFKKVKGSTITPPSGAAASAPASATATAETEKEAENEEEVEAEEKAEEEEEEEEDEDEDEEEEEEKEKEEEKEEEKVEAKAEDLDPWEVQGEDEKKGLTEEEKKDKEEKIKQNDEALKEVRAQEKKIAKEEKLHKEKMKEAEQKRKEREAERKAHDDLLQSLATKEKQTEQELKEMKKCRESREEIERLRVEAEERERQRIEIEEARLERERRELMKMKMQKEKEADIKRMLLRQITTCENNFAFRQIPGGWQCSGGGHTVTDAELEARYVRYTQQNSF</sequence>
<feature type="region of interest" description="Disordered" evidence="3">
    <location>
        <begin position="587"/>
        <end position="613"/>
    </location>
</feature>
<dbReference type="Proteomes" id="UP001165065">
    <property type="component" value="Unassembled WGS sequence"/>
</dbReference>
<feature type="region of interest" description="Disordered" evidence="3">
    <location>
        <begin position="891"/>
        <end position="940"/>
    </location>
</feature>
<dbReference type="Gene3D" id="1.25.40.20">
    <property type="entry name" value="Ankyrin repeat-containing domain"/>
    <property type="match status" value="1"/>
</dbReference>
<evidence type="ECO:0000256" key="1">
    <source>
        <dbReference type="PROSITE-ProRule" id="PRU00023"/>
    </source>
</evidence>
<evidence type="ECO:0000256" key="3">
    <source>
        <dbReference type="SAM" id="MobiDB-lite"/>
    </source>
</evidence>
<feature type="compositionally biased region" description="Basic and acidic residues" evidence="3">
    <location>
        <begin position="838"/>
        <end position="847"/>
    </location>
</feature>
<gene>
    <name evidence="5" type="ORF">TrCOL_g2240</name>
</gene>
<feature type="compositionally biased region" description="Acidic residues" evidence="3">
    <location>
        <begin position="914"/>
        <end position="931"/>
    </location>
</feature>
<dbReference type="CDD" id="cd00009">
    <property type="entry name" value="AAA"/>
    <property type="match status" value="2"/>
</dbReference>
<reference evidence="6" key="1">
    <citation type="journal article" date="2023" name="Commun. Biol.">
        <title>Genome analysis of Parmales, the sister group of diatoms, reveals the evolutionary specialization of diatoms from phago-mixotrophs to photoautotrophs.</title>
        <authorList>
            <person name="Ban H."/>
            <person name="Sato S."/>
            <person name="Yoshikawa S."/>
            <person name="Yamada K."/>
            <person name="Nakamura Y."/>
            <person name="Ichinomiya M."/>
            <person name="Sato N."/>
            <person name="Blanc-Mathieu R."/>
            <person name="Endo H."/>
            <person name="Kuwata A."/>
            <person name="Ogata H."/>
        </authorList>
    </citation>
    <scope>NUCLEOTIDE SEQUENCE [LARGE SCALE GENOMIC DNA]</scope>
</reference>
<dbReference type="PROSITE" id="PS50088">
    <property type="entry name" value="ANK_REPEAT"/>
    <property type="match status" value="2"/>
</dbReference>
<dbReference type="InterPro" id="IPR003593">
    <property type="entry name" value="AAA+_ATPase"/>
</dbReference>
<comment type="caution">
    <text evidence="5">The sequence shown here is derived from an EMBL/GenBank/DDBJ whole genome shotgun (WGS) entry which is preliminary data.</text>
</comment>
<dbReference type="PANTHER" id="PTHR43392:SF2">
    <property type="entry name" value="AAA-TYPE ATPASE FAMILY PROTEIN _ ANKYRIN REPEAT FAMILY PROTEIN"/>
    <property type="match status" value="1"/>
</dbReference>
<dbReference type="GO" id="GO:0005524">
    <property type="term" value="F:ATP binding"/>
    <property type="evidence" value="ECO:0007669"/>
    <property type="project" value="InterPro"/>
</dbReference>
<protein>
    <recommendedName>
        <fullName evidence="4">AAA+ ATPase domain-containing protein</fullName>
    </recommendedName>
</protein>
<feature type="domain" description="AAA+ ATPase" evidence="4">
    <location>
        <begin position="1161"/>
        <end position="1294"/>
    </location>
</feature>
<dbReference type="SMART" id="SM00382">
    <property type="entry name" value="AAA"/>
    <property type="match status" value="3"/>
</dbReference>
<dbReference type="InterPro" id="IPR050773">
    <property type="entry name" value="CbxX/CfxQ_RuBisCO_ESX"/>
</dbReference>
<dbReference type="InterPro" id="IPR027417">
    <property type="entry name" value="P-loop_NTPase"/>
</dbReference>
<feature type="compositionally biased region" description="Basic and acidic residues" evidence="3">
    <location>
        <begin position="1825"/>
        <end position="1834"/>
    </location>
</feature>
<dbReference type="CDD" id="cd22249">
    <property type="entry name" value="UDM1_RNF168_RNF169-like"/>
    <property type="match status" value="1"/>
</dbReference>
<dbReference type="Pfam" id="PF00023">
    <property type="entry name" value="Ank"/>
    <property type="match status" value="2"/>
</dbReference>
<evidence type="ECO:0000313" key="5">
    <source>
        <dbReference type="EMBL" id="GMI30659.1"/>
    </source>
</evidence>
<dbReference type="Gene3D" id="1.10.8.60">
    <property type="match status" value="2"/>
</dbReference>
<dbReference type="SUPFAM" id="SSF52540">
    <property type="entry name" value="P-loop containing nucleoside triphosphate hydrolases"/>
    <property type="match status" value="3"/>
</dbReference>
<feature type="region of interest" description="Disordered" evidence="3">
    <location>
        <begin position="1757"/>
        <end position="1930"/>
    </location>
</feature>
<keyword evidence="6" id="KW-1185">Reference proteome</keyword>
<dbReference type="InterPro" id="IPR036770">
    <property type="entry name" value="Ankyrin_rpt-contain_sf"/>
</dbReference>
<feature type="compositionally biased region" description="Acidic residues" evidence="3">
    <location>
        <begin position="774"/>
        <end position="783"/>
    </location>
</feature>
<feature type="compositionally biased region" description="Basic and acidic residues" evidence="3">
    <location>
        <begin position="587"/>
        <end position="596"/>
    </location>
</feature>
<evidence type="ECO:0000256" key="2">
    <source>
        <dbReference type="SAM" id="Coils"/>
    </source>
</evidence>
<feature type="repeat" description="ANK" evidence="1">
    <location>
        <begin position="310"/>
        <end position="336"/>
    </location>
</feature>
<feature type="compositionally biased region" description="Basic and acidic residues" evidence="3">
    <location>
        <begin position="1843"/>
        <end position="1930"/>
    </location>
</feature>
<feature type="compositionally biased region" description="Acidic residues" evidence="3">
    <location>
        <begin position="1783"/>
        <end position="1824"/>
    </location>
</feature>
<feature type="compositionally biased region" description="Low complexity" evidence="3">
    <location>
        <begin position="1763"/>
        <end position="1779"/>
    </location>
</feature>
<feature type="coiled-coil region" evidence="2">
    <location>
        <begin position="161"/>
        <end position="188"/>
    </location>
</feature>
<feature type="region of interest" description="Disordered" evidence="3">
    <location>
        <begin position="822"/>
        <end position="870"/>
    </location>
</feature>